<feature type="transmembrane region" description="Helical" evidence="2">
    <location>
        <begin position="64"/>
        <end position="83"/>
    </location>
</feature>
<dbReference type="Pfam" id="PF13779">
    <property type="entry name" value="DUF4175"/>
    <property type="match status" value="2"/>
</dbReference>
<evidence type="ECO:0008006" key="5">
    <source>
        <dbReference type="Google" id="ProtNLM"/>
    </source>
</evidence>
<evidence type="ECO:0000256" key="2">
    <source>
        <dbReference type="SAM" id="Phobius"/>
    </source>
</evidence>
<reference evidence="3 4" key="1">
    <citation type="submission" date="2014-03" db="EMBL/GenBank/DDBJ databases">
        <title>The draft genome sequence of Thalassospira alkalitolerans JCM 18968.</title>
        <authorList>
            <person name="Lai Q."/>
            <person name="Shao Z."/>
        </authorList>
    </citation>
    <scope>NUCLEOTIDE SEQUENCE [LARGE SCALE GENOMIC DNA]</scope>
    <source>
        <strain evidence="3 4">JCM 18968</strain>
    </source>
</reference>
<dbReference type="Proteomes" id="UP000193396">
    <property type="component" value="Unassembled WGS sequence"/>
</dbReference>
<evidence type="ECO:0000313" key="4">
    <source>
        <dbReference type="Proteomes" id="UP000193396"/>
    </source>
</evidence>
<protein>
    <recommendedName>
        <fullName evidence="5">TIGR02302 family protein</fullName>
    </recommendedName>
</protein>
<keyword evidence="4" id="KW-1185">Reference proteome</keyword>
<comment type="caution">
    <text evidence="3">The sequence shown here is derived from an EMBL/GenBank/DDBJ whole genome shotgun (WGS) entry which is preliminary data.</text>
</comment>
<dbReference type="STRING" id="1293890.TALK_06300"/>
<organism evidence="3 4">
    <name type="scientific">Thalassospira alkalitolerans</name>
    <dbReference type="NCBI Taxonomy" id="1293890"/>
    <lineage>
        <taxon>Bacteria</taxon>
        <taxon>Pseudomonadati</taxon>
        <taxon>Pseudomonadota</taxon>
        <taxon>Alphaproteobacteria</taxon>
        <taxon>Rhodospirillales</taxon>
        <taxon>Thalassospiraceae</taxon>
        <taxon>Thalassospira</taxon>
    </lineage>
</organism>
<proteinExistence type="predicted"/>
<sequence>MQGPKFDMSIIPPNPRLEHHLRLAQMIMTWERVWPRLIPAISMLILITGLTLTGSFEMLPATGHIIFLSILSVTTLVAILLPWRQFEWPGRRAVLQRIERENDLENNPLQSLEDHIQDDEDPLTSYLWQKQLQRYETMLDHLHLPRPIPSLARIDKYGLVVLPVLLLAVGLFAGHDRISERFHKAFSPLQRLGTADFNTTLWVTPPAYTGQIPRVLRFAETGVKPNIPAAQQDTNSETNSPNIINVDVPVGSILAGNIGSIWKPTLRAPNGNRTVSESSDSNYVISTELDQAGPWRISIWGTDRLTLNVNLIADKPPALSFVSPPSITRRDHIRLDYVATDDYGMNNLDLVITPASSSIGRDPFGLNDTIRIDMSGSDGQAGGGINAMPTRIEGPRFIDLVSHPWAGLPVNLQLVSQDNAGQSGQSDIRSIILPEREFTHPVAKKLIAIRQGLLRYPDRALEMRNALLPVLYAPQAFNGHIGVFLALSVTEARLSAHLQDRKVHQDVAGLLWHIAEEIERGSYGIAERNLMEAEERLLDALTNPNVTEAEIAELIENYRRALNEYMAALAREAPQNQQNPQGPAAILEQQDLSRIVDQIDALMRAGARDQARALIDQLRELVENMQVTSGEGGADITSTLREMLDGVRDIARRQQDLMNEGDDPANTNGNGDRADQQHSLASDAKGLTSNPGFGQFGNLSGIETAIDAMQRAAEALDHNRAHEALQQQGQAIEALQRGIGELSRALEGLSQMIPMLEELSGSGNRDPLGRPVGGDGTTVIPEVDTLERAWRILQELRRRSGDPDRPQVEQEYIDRLLKRF</sequence>
<evidence type="ECO:0000313" key="3">
    <source>
        <dbReference type="EMBL" id="OSQ49272.1"/>
    </source>
</evidence>
<accession>A0A1Y2LH39</accession>
<evidence type="ECO:0000256" key="1">
    <source>
        <dbReference type="SAM" id="MobiDB-lite"/>
    </source>
</evidence>
<feature type="transmembrane region" description="Helical" evidence="2">
    <location>
        <begin position="157"/>
        <end position="174"/>
    </location>
</feature>
<keyword evidence="2" id="KW-0472">Membrane</keyword>
<gene>
    <name evidence="3" type="ORF">TALK_06300</name>
</gene>
<feature type="transmembrane region" description="Helical" evidence="2">
    <location>
        <begin position="33"/>
        <end position="52"/>
    </location>
</feature>
<feature type="region of interest" description="Disordered" evidence="1">
    <location>
        <begin position="760"/>
        <end position="779"/>
    </location>
</feature>
<dbReference type="EMBL" id="JFKB01000003">
    <property type="protein sequence ID" value="OSQ49272.1"/>
    <property type="molecule type" value="Genomic_DNA"/>
</dbReference>
<dbReference type="InterPro" id="IPR012683">
    <property type="entry name" value="CHP02302_TM"/>
</dbReference>
<keyword evidence="2" id="KW-1133">Transmembrane helix</keyword>
<keyword evidence="2" id="KW-0812">Transmembrane</keyword>
<dbReference type="OrthoDB" id="8477685at2"/>
<dbReference type="AlphaFoldDB" id="A0A1Y2LH39"/>
<name>A0A1Y2LH39_9PROT</name>
<feature type="region of interest" description="Disordered" evidence="1">
    <location>
        <begin position="658"/>
        <end position="678"/>
    </location>
</feature>